<dbReference type="InterPro" id="IPR036390">
    <property type="entry name" value="WH_DNA-bd_sf"/>
</dbReference>
<dbReference type="InterPro" id="IPR036388">
    <property type="entry name" value="WH-like_DNA-bd_sf"/>
</dbReference>
<dbReference type="Proteomes" id="UP000184485">
    <property type="component" value="Unassembled WGS sequence"/>
</dbReference>
<evidence type="ECO:0000313" key="2">
    <source>
        <dbReference type="Proteomes" id="UP000184485"/>
    </source>
</evidence>
<dbReference type="STRING" id="1122133.SAMN02745157_4030"/>
<dbReference type="OrthoDB" id="7172154at2"/>
<protein>
    <recommendedName>
        <fullName evidence="3">DNA-binding transcriptional regulator, MarR family</fullName>
    </recommendedName>
</protein>
<dbReference type="AlphaFoldDB" id="A0A1M5IX73"/>
<evidence type="ECO:0008006" key="3">
    <source>
        <dbReference type="Google" id="ProtNLM"/>
    </source>
</evidence>
<evidence type="ECO:0000313" key="1">
    <source>
        <dbReference type="EMBL" id="SHG32937.1"/>
    </source>
</evidence>
<organism evidence="1 2">
    <name type="scientific">Kaistia soli DSM 19436</name>
    <dbReference type="NCBI Taxonomy" id="1122133"/>
    <lineage>
        <taxon>Bacteria</taxon>
        <taxon>Pseudomonadati</taxon>
        <taxon>Pseudomonadota</taxon>
        <taxon>Alphaproteobacteria</taxon>
        <taxon>Hyphomicrobiales</taxon>
        <taxon>Kaistiaceae</taxon>
        <taxon>Kaistia</taxon>
    </lineage>
</organism>
<reference evidence="1 2" key="1">
    <citation type="submission" date="2016-11" db="EMBL/GenBank/DDBJ databases">
        <authorList>
            <person name="Jaros S."/>
            <person name="Januszkiewicz K."/>
            <person name="Wedrychowicz H."/>
        </authorList>
    </citation>
    <scope>NUCLEOTIDE SEQUENCE [LARGE SCALE GENOMIC DNA]</scope>
    <source>
        <strain evidence="1 2">DSM 19436</strain>
    </source>
</reference>
<sequence>MTEQNSLDRLMEVFEILRAVDGLMPVQIAHSFVAIALHARITMEQLGLLVDLSQSACSRNVGTLGLGRSGERRGHGLVDVERDPEDARRFLMVPSEKGRRIARELAKAVGGDVPEGA</sequence>
<dbReference type="RefSeq" id="WP_073056433.1">
    <property type="nucleotide sequence ID" value="NZ_FQUP01000004.1"/>
</dbReference>
<proteinExistence type="predicted"/>
<dbReference type="Gene3D" id="1.10.10.10">
    <property type="entry name" value="Winged helix-like DNA-binding domain superfamily/Winged helix DNA-binding domain"/>
    <property type="match status" value="1"/>
</dbReference>
<dbReference type="SUPFAM" id="SSF46785">
    <property type="entry name" value="Winged helix' DNA-binding domain"/>
    <property type="match status" value="1"/>
</dbReference>
<accession>A0A1M5IX73</accession>
<gene>
    <name evidence="1" type="ORF">SAMN02745157_4030</name>
</gene>
<name>A0A1M5IX73_9HYPH</name>
<dbReference type="EMBL" id="FQUP01000004">
    <property type="protein sequence ID" value="SHG32937.1"/>
    <property type="molecule type" value="Genomic_DNA"/>
</dbReference>
<keyword evidence="2" id="KW-1185">Reference proteome</keyword>